<comment type="similarity">
    <text evidence="2">Belongs to the TEL2 family.</text>
</comment>
<accession>A0A673XUR7</accession>
<reference evidence="8" key="1">
    <citation type="submission" date="2025-08" db="UniProtKB">
        <authorList>
            <consortium name="Ensembl"/>
        </authorList>
    </citation>
    <scope>IDENTIFICATION</scope>
</reference>
<evidence type="ECO:0000256" key="5">
    <source>
        <dbReference type="SAM" id="MobiDB-lite"/>
    </source>
</evidence>
<dbReference type="OMA" id="FYPQNYF"/>
<evidence type="ECO:0000256" key="2">
    <source>
        <dbReference type="ARBA" id="ARBA00006133"/>
    </source>
</evidence>
<organism evidence="8 9">
    <name type="scientific">Salmo trutta</name>
    <name type="common">Brown trout</name>
    <dbReference type="NCBI Taxonomy" id="8032"/>
    <lineage>
        <taxon>Eukaryota</taxon>
        <taxon>Metazoa</taxon>
        <taxon>Chordata</taxon>
        <taxon>Craniata</taxon>
        <taxon>Vertebrata</taxon>
        <taxon>Euteleostomi</taxon>
        <taxon>Actinopterygii</taxon>
        <taxon>Neopterygii</taxon>
        <taxon>Teleostei</taxon>
        <taxon>Protacanthopterygii</taxon>
        <taxon>Salmoniformes</taxon>
        <taxon>Salmonidae</taxon>
        <taxon>Salmoninae</taxon>
        <taxon>Salmo</taxon>
    </lineage>
</organism>
<dbReference type="AlphaFoldDB" id="A0A673XUR7"/>
<dbReference type="Pfam" id="PF25320">
    <property type="entry name" value="TELO2_ARM"/>
    <property type="match status" value="1"/>
</dbReference>
<dbReference type="Ensembl" id="ENSSTUT00000026988.1">
    <property type="protein sequence ID" value="ENSSTUP00000025753.1"/>
    <property type="gene ID" value="ENSSTUG00000011152.1"/>
</dbReference>
<keyword evidence="9" id="KW-1185">Reference proteome</keyword>
<dbReference type="InParanoid" id="A0A673XUR7"/>
<feature type="domain" description="Telomere length regulation protein conserved" evidence="6">
    <location>
        <begin position="463"/>
        <end position="520"/>
    </location>
</feature>
<dbReference type="InterPro" id="IPR051970">
    <property type="entry name" value="TEL2_Regulation"/>
</dbReference>
<name>A0A673XUR7_SALTR</name>
<evidence type="ECO:0000259" key="6">
    <source>
        <dbReference type="Pfam" id="PF10193"/>
    </source>
</evidence>
<evidence type="ECO:0000256" key="3">
    <source>
        <dbReference type="ARBA" id="ARBA00018231"/>
    </source>
</evidence>
<dbReference type="FunCoup" id="A0A673XUR7">
    <property type="interactions" value="1922"/>
</dbReference>
<proteinExistence type="inferred from homology"/>
<sequence>LTTSKEKEERAEFSRAHYTGPLQFLISNINADWLQLLTVAQCPPDQTLLVLMDGISSLSGFLQSGRLTVLLWTRCQGKVPSDSPQLRETLLGRLVALPDLTANQLHHHNKTLFLPQQYYPLLARDMLTVLERTCKALRGLKDCSLTFVAQALGKACVQGHIFGVLAPRLASCTRSDMVWQRVCWKLLENVPERWLESVLTGMVQAVNRPDALSRIMGNLVLKNKKAQFVITHKLLLLPYKYETRVLSILLGYLAQDRERRPLLIQVSVQCIRLVHTPLEQQLYVSRALLLCVGLLSDAELQELRSELLQCMLGGMQSHLDSSVVRVRRMGMVVGECLSSRMDINGAKLKFEYEHDEETKELLSLMTPLSEEETEPLDDRLDLPQYVKGQTVPSQAVPSQAASMAQKSGTDPDSELDSDDELTPYDMSADQEMSQAAPPRYLRDCLEAYSSLVIVVPLMFVAPQVSVELSKVLLHMEDRYKHCGFPGLRQTVTEYLTTEFYSMNYSIRQRLDILEVLIMSAQELSQPITDKGGPSKSIQRVTMDTPLYPGDDPIHWRQVVERRIQSKTKRLSKMSFVLPSFQGVTHPPVKPTPNRYAPVAGHFFFPLLRNYDRPQVTFDLLGGDHLVLGRLIHTLGLLMHLAVNAPVATQMGRALLDFVWAVRYHVDQMVRRGVLFAVCSVFLSMPSQSLLVELSDQLFETRAWLAGENTGQSNIVSLLLLYTRVETRLLASPLFTLRIVS</sequence>
<dbReference type="Pfam" id="PF10193">
    <property type="entry name" value="Telomere_reg-2"/>
    <property type="match status" value="1"/>
</dbReference>
<feature type="region of interest" description="Disordered" evidence="5">
    <location>
        <begin position="390"/>
        <end position="424"/>
    </location>
</feature>
<reference evidence="8" key="2">
    <citation type="submission" date="2025-09" db="UniProtKB">
        <authorList>
            <consortium name="Ensembl"/>
        </authorList>
    </citation>
    <scope>IDENTIFICATION</scope>
</reference>
<dbReference type="GO" id="GO:0005829">
    <property type="term" value="C:cytosol"/>
    <property type="evidence" value="ECO:0007669"/>
    <property type="project" value="TreeGrafter"/>
</dbReference>
<dbReference type="Gene3D" id="1.25.40.720">
    <property type="entry name" value="Telomere length regulation protein 2, C-terminal domain"/>
    <property type="match status" value="2"/>
</dbReference>
<gene>
    <name evidence="8" type="primary">TELO2</name>
    <name evidence="8" type="synonym">telo2</name>
</gene>
<feature type="domain" description="TELO2 ARM repeat" evidence="7">
    <location>
        <begin position="276"/>
        <end position="342"/>
    </location>
</feature>
<feature type="compositionally biased region" description="Polar residues" evidence="5">
    <location>
        <begin position="390"/>
        <end position="408"/>
    </location>
</feature>
<evidence type="ECO:0000313" key="9">
    <source>
        <dbReference type="Proteomes" id="UP000472277"/>
    </source>
</evidence>
<dbReference type="GO" id="GO:0051083">
    <property type="term" value="P:'de novo' cotranslational protein folding"/>
    <property type="evidence" value="ECO:0007669"/>
    <property type="project" value="TreeGrafter"/>
</dbReference>
<dbReference type="GO" id="GO:0051879">
    <property type="term" value="F:Hsp90 protein binding"/>
    <property type="evidence" value="ECO:0007669"/>
    <property type="project" value="TreeGrafter"/>
</dbReference>
<evidence type="ECO:0000256" key="1">
    <source>
        <dbReference type="ARBA" id="ARBA00004496"/>
    </source>
</evidence>
<dbReference type="InterPro" id="IPR019337">
    <property type="entry name" value="Telomere_length_regulation_dom"/>
</dbReference>
<dbReference type="PANTHER" id="PTHR15830">
    <property type="entry name" value="TELOMERE LENGTH REGULATION PROTEIN TEL2 FAMILY MEMBER"/>
    <property type="match status" value="1"/>
</dbReference>
<feature type="compositionally biased region" description="Acidic residues" evidence="5">
    <location>
        <begin position="411"/>
        <end position="422"/>
    </location>
</feature>
<dbReference type="InterPro" id="IPR038528">
    <property type="entry name" value="TEL2_C_sf"/>
</dbReference>
<dbReference type="GeneTree" id="ENSGT00390000006698"/>
<dbReference type="PANTHER" id="PTHR15830:SF10">
    <property type="entry name" value="TELOMERE LENGTH REGULATION PROTEIN TEL2 HOMOLOG"/>
    <property type="match status" value="1"/>
</dbReference>
<dbReference type="Proteomes" id="UP000472277">
    <property type="component" value="Chromosome 10"/>
</dbReference>
<dbReference type="FunFam" id="1.25.40.720:FF:000003">
    <property type="entry name" value="Telomere length regulation protein TEL2 homolog"/>
    <property type="match status" value="1"/>
</dbReference>
<dbReference type="GO" id="GO:0042162">
    <property type="term" value="F:telomeric DNA binding"/>
    <property type="evidence" value="ECO:0007669"/>
    <property type="project" value="TreeGrafter"/>
</dbReference>
<evidence type="ECO:0000259" key="7">
    <source>
        <dbReference type="Pfam" id="PF25320"/>
    </source>
</evidence>
<evidence type="ECO:0000313" key="8">
    <source>
        <dbReference type="Ensembl" id="ENSSTUP00000025753.1"/>
    </source>
</evidence>
<evidence type="ECO:0000256" key="4">
    <source>
        <dbReference type="ARBA" id="ARBA00022490"/>
    </source>
</evidence>
<comment type="subcellular location">
    <subcellularLocation>
        <location evidence="1">Cytoplasm</location>
    </subcellularLocation>
</comment>
<protein>
    <recommendedName>
        <fullName evidence="3">Telomere length regulation protein TEL2 homolog</fullName>
    </recommendedName>
</protein>
<dbReference type="InterPro" id="IPR057348">
    <property type="entry name" value="TELO2_ARM"/>
</dbReference>
<keyword evidence="4" id="KW-0963">Cytoplasm</keyword>